<dbReference type="InterPro" id="IPR053150">
    <property type="entry name" value="Teicoplanin_resist-assoc"/>
</dbReference>
<reference evidence="3 4" key="1">
    <citation type="submission" date="2017-02" db="EMBL/GenBank/DDBJ databases">
        <authorList>
            <person name="Peterson S.W."/>
        </authorList>
    </citation>
    <scope>NUCLEOTIDE SEQUENCE [LARGE SCALE GENOMIC DNA]</scope>
    <source>
        <strain evidence="3 4">DSM 22335</strain>
    </source>
</reference>
<dbReference type="STRING" id="413434.SAMN04488132_10628"/>
<feature type="transmembrane region" description="Helical" evidence="1">
    <location>
        <begin position="68"/>
        <end position="88"/>
    </location>
</feature>
<dbReference type="InterPro" id="IPR006976">
    <property type="entry name" value="VanZ-like"/>
</dbReference>
<feature type="transmembrane region" description="Helical" evidence="1">
    <location>
        <begin position="155"/>
        <end position="174"/>
    </location>
</feature>
<accession>A0A1T4PJ13</accession>
<dbReference type="PANTHER" id="PTHR36834:SF1">
    <property type="entry name" value="INTEGRAL MEMBRANE PROTEIN"/>
    <property type="match status" value="1"/>
</dbReference>
<evidence type="ECO:0000259" key="2">
    <source>
        <dbReference type="Pfam" id="PF04892"/>
    </source>
</evidence>
<feature type="transmembrane region" description="Helical" evidence="1">
    <location>
        <begin position="186"/>
        <end position="204"/>
    </location>
</feature>
<protein>
    <submittedName>
        <fullName evidence="3">Glycopeptide antibiotics resistance protein</fullName>
    </submittedName>
</protein>
<dbReference type="PANTHER" id="PTHR36834">
    <property type="entry name" value="MEMBRANE PROTEIN-RELATED"/>
    <property type="match status" value="1"/>
</dbReference>
<dbReference type="Proteomes" id="UP000190888">
    <property type="component" value="Unassembled WGS sequence"/>
</dbReference>
<dbReference type="RefSeq" id="WP_078831611.1">
    <property type="nucleotide sequence ID" value="NZ_FUWH01000006.1"/>
</dbReference>
<gene>
    <name evidence="3" type="ORF">SAMN04488132_10628</name>
</gene>
<evidence type="ECO:0000256" key="1">
    <source>
        <dbReference type="SAM" id="Phobius"/>
    </source>
</evidence>
<evidence type="ECO:0000313" key="3">
    <source>
        <dbReference type="EMBL" id="SJZ91186.1"/>
    </source>
</evidence>
<feature type="transmembrane region" description="Helical" evidence="1">
    <location>
        <begin position="131"/>
        <end position="148"/>
    </location>
</feature>
<dbReference type="EMBL" id="FUWH01000006">
    <property type="protein sequence ID" value="SJZ91186.1"/>
    <property type="molecule type" value="Genomic_DNA"/>
</dbReference>
<sequence length="217" mass="24893">MKKSGLYAILLLPVLLLTAGFIRSSHPELAGLRGIKRTGTYMANLLPLLLFVLFDARRHITSDLLKTFARSGYYCYLFMVLKLTLFLVPLKRFSFSYWKHHLDDRMHHSQGMNTTLFRIFHDYRDLWNEQIVGNFIMLLPLGIFLPVLYPAFNNFFKTIATAFLFSVSIELLQVLTDHRATDIDDVLLNTSGAIAGFLLFKTGLFNRFSHRPVLAGA</sequence>
<dbReference type="Pfam" id="PF04892">
    <property type="entry name" value="VanZ"/>
    <property type="match status" value="1"/>
</dbReference>
<evidence type="ECO:0000313" key="4">
    <source>
        <dbReference type="Proteomes" id="UP000190888"/>
    </source>
</evidence>
<keyword evidence="1" id="KW-0812">Transmembrane</keyword>
<keyword evidence="1" id="KW-1133">Transmembrane helix</keyword>
<feature type="transmembrane region" description="Helical" evidence="1">
    <location>
        <begin position="40"/>
        <end position="56"/>
    </location>
</feature>
<feature type="domain" description="VanZ-like" evidence="2">
    <location>
        <begin position="76"/>
        <end position="201"/>
    </location>
</feature>
<dbReference type="OrthoDB" id="9805025at2"/>
<dbReference type="AlphaFoldDB" id="A0A1T4PJ13"/>
<name>A0A1T4PJ13_9BACT</name>
<organism evidence="3 4">
    <name type="scientific">Sediminibacterium ginsengisoli</name>
    <dbReference type="NCBI Taxonomy" id="413434"/>
    <lineage>
        <taxon>Bacteria</taxon>
        <taxon>Pseudomonadati</taxon>
        <taxon>Bacteroidota</taxon>
        <taxon>Chitinophagia</taxon>
        <taxon>Chitinophagales</taxon>
        <taxon>Chitinophagaceae</taxon>
        <taxon>Sediminibacterium</taxon>
    </lineage>
</organism>
<keyword evidence="1" id="KW-0472">Membrane</keyword>
<keyword evidence="4" id="KW-1185">Reference proteome</keyword>
<proteinExistence type="predicted"/>